<evidence type="ECO:0000256" key="1">
    <source>
        <dbReference type="SAM" id="MobiDB-lite"/>
    </source>
</evidence>
<accession>A0ABV0QJV4</accession>
<proteinExistence type="predicted"/>
<comment type="caution">
    <text evidence="2">The sequence shown here is derived from an EMBL/GenBank/DDBJ whole genome shotgun (WGS) entry which is preliminary data.</text>
</comment>
<organism evidence="2 3">
    <name type="scientific">Xenoophorus captivus</name>
    <dbReference type="NCBI Taxonomy" id="1517983"/>
    <lineage>
        <taxon>Eukaryota</taxon>
        <taxon>Metazoa</taxon>
        <taxon>Chordata</taxon>
        <taxon>Craniata</taxon>
        <taxon>Vertebrata</taxon>
        <taxon>Euteleostomi</taxon>
        <taxon>Actinopterygii</taxon>
        <taxon>Neopterygii</taxon>
        <taxon>Teleostei</taxon>
        <taxon>Neoteleostei</taxon>
        <taxon>Acanthomorphata</taxon>
        <taxon>Ovalentaria</taxon>
        <taxon>Atherinomorphae</taxon>
        <taxon>Cyprinodontiformes</taxon>
        <taxon>Goodeidae</taxon>
        <taxon>Xenoophorus</taxon>
    </lineage>
</organism>
<gene>
    <name evidence="2" type="ORF">XENOCAPTIV_018017</name>
</gene>
<evidence type="ECO:0000313" key="2">
    <source>
        <dbReference type="EMBL" id="MEQ2195762.1"/>
    </source>
</evidence>
<name>A0ABV0QJV4_9TELE</name>
<feature type="region of interest" description="Disordered" evidence="1">
    <location>
        <begin position="33"/>
        <end position="58"/>
    </location>
</feature>
<dbReference type="Proteomes" id="UP001434883">
    <property type="component" value="Unassembled WGS sequence"/>
</dbReference>
<protein>
    <submittedName>
        <fullName evidence="2">Uncharacterized protein</fullName>
    </submittedName>
</protein>
<feature type="compositionally biased region" description="Polar residues" evidence="1">
    <location>
        <begin position="49"/>
        <end position="58"/>
    </location>
</feature>
<keyword evidence="3" id="KW-1185">Reference proteome</keyword>
<sequence>MVHYRCHVFRLCSMTHDALKLHLQEVFPSAGRKRVNGNATHNEQRRAESNGSRLAKSSQWKRGNTIPSMCINSGPSFPTMLVAFQSLNVTETEKTAFESLRSHLSIKAFSLNHLTEMALQANKFNLPFHWV</sequence>
<evidence type="ECO:0000313" key="3">
    <source>
        <dbReference type="Proteomes" id="UP001434883"/>
    </source>
</evidence>
<reference evidence="2 3" key="1">
    <citation type="submission" date="2021-06" db="EMBL/GenBank/DDBJ databases">
        <authorList>
            <person name="Palmer J.M."/>
        </authorList>
    </citation>
    <scope>NUCLEOTIDE SEQUENCE [LARGE SCALE GENOMIC DNA]</scope>
    <source>
        <strain evidence="2 3">XC_2019</strain>
        <tissue evidence="2">Muscle</tissue>
    </source>
</reference>
<dbReference type="EMBL" id="JAHRIN010012175">
    <property type="protein sequence ID" value="MEQ2195762.1"/>
    <property type="molecule type" value="Genomic_DNA"/>
</dbReference>